<keyword evidence="14" id="KW-1185">Reference proteome</keyword>
<sequence length="301" mass="31759">MARGAAFGKDTGLQARMVGTLFGLGLLYAVFAAVIVVATKQAALVVVILGALLLVQTLAADKLALHSMHAREVTPDEAPELHALIDRLCLQADLPKPKVAVADDRMPNAFAVGRSQKNSTVCVTTGLLELLPPAELEGVLAHELAHVAHRDVLVMTLASFFASLAAMIVQNGIWFGGGGHDDDDDGPGLLAVILVAAIVYAISFVLLRALSRYREYAADRGAAIVTGRPSALAAALVRITDGIQRTPDRDLREVGAVQAFYIIPPSVKSAAGALFATHPPTEKRIAALQRIETELQAGRTV</sequence>
<dbReference type="GO" id="GO:0005886">
    <property type="term" value="C:plasma membrane"/>
    <property type="evidence" value="ECO:0007669"/>
    <property type="project" value="UniProtKB-SubCell"/>
</dbReference>
<comment type="similarity">
    <text evidence="1 11">Belongs to the peptidase M48B family.</text>
</comment>
<dbReference type="MEROPS" id="M48.004"/>
<evidence type="ECO:0000256" key="11">
    <source>
        <dbReference type="HAMAP-Rule" id="MF_00188"/>
    </source>
</evidence>
<keyword evidence="2 11" id="KW-1003">Cell membrane</keyword>
<dbReference type="InterPro" id="IPR050083">
    <property type="entry name" value="HtpX_protease"/>
</dbReference>
<reference evidence="13 14" key="1">
    <citation type="journal article" date="2013" name="Biodegradation">
        <title>Quantitative proteomic analysis of ibuprofen-degrading Patulibacter sp. strain I11.</title>
        <authorList>
            <person name="Almeida B."/>
            <person name="Kjeldal H."/>
            <person name="Lolas I."/>
            <person name="Knudsen A.D."/>
            <person name="Carvalho G."/>
            <person name="Nielsen K.L."/>
            <person name="Barreto Crespo M.T."/>
            <person name="Stensballe A."/>
            <person name="Nielsen J.L."/>
        </authorList>
    </citation>
    <scope>NUCLEOTIDE SEQUENCE [LARGE SCALE GENOMIC DNA]</scope>
    <source>
        <strain evidence="13 14">I11</strain>
    </source>
</reference>
<dbReference type="InterPro" id="IPR001915">
    <property type="entry name" value="Peptidase_M48"/>
</dbReference>
<feature type="binding site" evidence="11">
    <location>
        <position position="215"/>
    </location>
    <ligand>
        <name>Zn(2+)</name>
        <dbReference type="ChEBI" id="CHEBI:29105"/>
        <note>catalytic</note>
    </ligand>
</feature>
<dbReference type="Gene3D" id="3.30.2010.10">
    <property type="entry name" value="Metalloproteases ('zincins'), catalytic domain"/>
    <property type="match status" value="1"/>
</dbReference>
<dbReference type="AlphaFoldDB" id="H0EBQ4"/>
<evidence type="ECO:0000256" key="8">
    <source>
        <dbReference type="ARBA" id="ARBA00022989"/>
    </source>
</evidence>
<dbReference type="CDD" id="cd07327">
    <property type="entry name" value="M48B_HtpX_like"/>
    <property type="match status" value="1"/>
</dbReference>
<dbReference type="HAMAP" id="MF_00188">
    <property type="entry name" value="Pept_M48_protease_HtpX"/>
    <property type="match status" value="1"/>
</dbReference>
<dbReference type="GO" id="GO:0006508">
    <property type="term" value="P:proteolysis"/>
    <property type="evidence" value="ECO:0007669"/>
    <property type="project" value="UniProtKB-KW"/>
</dbReference>
<evidence type="ECO:0000256" key="9">
    <source>
        <dbReference type="ARBA" id="ARBA00023049"/>
    </source>
</evidence>
<organism evidence="13 14">
    <name type="scientific">Patulibacter medicamentivorans</name>
    <dbReference type="NCBI Taxonomy" id="1097667"/>
    <lineage>
        <taxon>Bacteria</taxon>
        <taxon>Bacillati</taxon>
        <taxon>Actinomycetota</taxon>
        <taxon>Thermoleophilia</taxon>
        <taxon>Solirubrobacterales</taxon>
        <taxon>Patulibacteraceae</taxon>
        <taxon>Patulibacter</taxon>
    </lineage>
</organism>
<comment type="cofactor">
    <cofactor evidence="11">
        <name>Zn(2+)</name>
        <dbReference type="ChEBI" id="CHEBI:29105"/>
    </cofactor>
    <text evidence="11">Binds 1 zinc ion per subunit.</text>
</comment>
<dbReference type="RefSeq" id="WP_007579171.1">
    <property type="nucleotide sequence ID" value="NZ_AGUD01000314.1"/>
</dbReference>
<keyword evidence="10 11" id="KW-0472">Membrane</keyword>
<feature type="domain" description="Peptidase M48" evidence="12">
    <location>
        <begin position="76"/>
        <end position="291"/>
    </location>
</feature>
<feature type="transmembrane region" description="Helical" evidence="11">
    <location>
        <begin position="188"/>
        <end position="210"/>
    </location>
</feature>
<feature type="transmembrane region" description="Helical" evidence="11">
    <location>
        <begin position="21"/>
        <end position="38"/>
    </location>
</feature>
<evidence type="ECO:0000313" key="13">
    <source>
        <dbReference type="EMBL" id="EHN08892.1"/>
    </source>
</evidence>
<dbReference type="GO" id="GO:0004222">
    <property type="term" value="F:metalloendopeptidase activity"/>
    <property type="evidence" value="ECO:0007669"/>
    <property type="project" value="UniProtKB-UniRule"/>
</dbReference>
<name>H0EBQ4_9ACTN</name>
<dbReference type="NCBIfam" id="NF002669">
    <property type="entry name" value="PRK02391.1"/>
    <property type="match status" value="1"/>
</dbReference>
<keyword evidence="9 11" id="KW-0482">Metalloprotease</keyword>
<proteinExistence type="inferred from homology"/>
<evidence type="ECO:0000256" key="4">
    <source>
        <dbReference type="ARBA" id="ARBA00022692"/>
    </source>
</evidence>
<dbReference type="GO" id="GO:0008270">
    <property type="term" value="F:zinc ion binding"/>
    <property type="evidence" value="ECO:0007669"/>
    <property type="project" value="UniProtKB-UniRule"/>
</dbReference>
<dbReference type="Proteomes" id="UP000005143">
    <property type="component" value="Unassembled WGS sequence"/>
</dbReference>
<comment type="subcellular location">
    <subcellularLocation>
        <location evidence="11">Cell membrane</location>
        <topology evidence="11">Multi-pass membrane protein</topology>
    </subcellularLocation>
</comment>
<evidence type="ECO:0000256" key="10">
    <source>
        <dbReference type="ARBA" id="ARBA00023136"/>
    </source>
</evidence>
<keyword evidence="8 11" id="KW-1133">Transmembrane helix</keyword>
<evidence type="ECO:0000259" key="12">
    <source>
        <dbReference type="Pfam" id="PF01435"/>
    </source>
</evidence>
<feature type="transmembrane region" description="Helical" evidence="11">
    <location>
        <begin position="44"/>
        <end position="65"/>
    </location>
</feature>
<comment type="caution">
    <text evidence="13">The sequence shown here is derived from an EMBL/GenBank/DDBJ whole genome shotgun (WGS) entry which is preliminary data.</text>
</comment>
<keyword evidence="5 11" id="KW-0479">Metal-binding</keyword>
<dbReference type="PANTHER" id="PTHR43221:SF2">
    <property type="entry name" value="PROTEASE HTPX HOMOLOG"/>
    <property type="match status" value="1"/>
</dbReference>
<keyword evidence="13" id="KW-0346">Stress response</keyword>
<evidence type="ECO:0000256" key="6">
    <source>
        <dbReference type="ARBA" id="ARBA00022801"/>
    </source>
</evidence>
<evidence type="ECO:0000313" key="14">
    <source>
        <dbReference type="Proteomes" id="UP000005143"/>
    </source>
</evidence>
<keyword evidence="7 11" id="KW-0862">Zinc</keyword>
<keyword evidence="6 11" id="KW-0378">Hydrolase</keyword>
<evidence type="ECO:0000256" key="3">
    <source>
        <dbReference type="ARBA" id="ARBA00022670"/>
    </source>
</evidence>
<evidence type="ECO:0000256" key="2">
    <source>
        <dbReference type="ARBA" id="ARBA00022475"/>
    </source>
</evidence>
<gene>
    <name evidence="11" type="primary">htpX</name>
    <name evidence="13" type="ORF">PAI11_42870</name>
</gene>
<keyword evidence="3 11" id="KW-0645">Protease</keyword>
<evidence type="ECO:0000256" key="7">
    <source>
        <dbReference type="ARBA" id="ARBA00022833"/>
    </source>
</evidence>
<feature type="binding site" evidence="11">
    <location>
        <position position="146"/>
    </location>
    <ligand>
        <name>Zn(2+)</name>
        <dbReference type="ChEBI" id="CHEBI:29105"/>
        <note>catalytic</note>
    </ligand>
</feature>
<dbReference type="OrthoDB" id="15218at2"/>
<protein>
    <recommendedName>
        <fullName evidence="11">Protease HtpX homolog</fullName>
        <ecNumber evidence="11">3.4.24.-</ecNumber>
    </recommendedName>
</protein>
<evidence type="ECO:0000256" key="5">
    <source>
        <dbReference type="ARBA" id="ARBA00022723"/>
    </source>
</evidence>
<feature type="active site" evidence="11">
    <location>
        <position position="143"/>
    </location>
</feature>
<feature type="transmembrane region" description="Helical" evidence="11">
    <location>
        <begin position="152"/>
        <end position="176"/>
    </location>
</feature>
<feature type="binding site" evidence="11">
    <location>
        <position position="142"/>
    </location>
    <ligand>
        <name>Zn(2+)</name>
        <dbReference type="ChEBI" id="CHEBI:29105"/>
        <note>catalytic</note>
    </ligand>
</feature>
<dbReference type="Pfam" id="PF01435">
    <property type="entry name" value="Peptidase_M48"/>
    <property type="match status" value="1"/>
</dbReference>
<accession>H0EBQ4</accession>
<dbReference type="EC" id="3.4.24.-" evidence="11"/>
<dbReference type="PANTHER" id="PTHR43221">
    <property type="entry name" value="PROTEASE HTPX"/>
    <property type="match status" value="1"/>
</dbReference>
<evidence type="ECO:0000256" key="1">
    <source>
        <dbReference type="ARBA" id="ARBA00009779"/>
    </source>
</evidence>
<dbReference type="InterPro" id="IPR022919">
    <property type="entry name" value="Pept_M48_protease_HtpX"/>
</dbReference>
<dbReference type="EMBL" id="AGUD01000314">
    <property type="protein sequence ID" value="EHN08892.1"/>
    <property type="molecule type" value="Genomic_DNA"/>
</dbReference>
<keyword evidence="4 11" id="KW-0812">Transmembrane</keyword>